<dbReference type="InterPro" id="IPR036318">
    <property type="entry name" value="FAD-bd_PCMH-like_sf"/>
</dbReference>
<evidence type="ECO:0000313" key="10">
    <source>
        <dbReference type="Proteomes" id="UP001652504"/>
    </source>
</evidence>
<dbReference type="GO" id="GO:0004854">
    <property type="term" value="F:xanthine dehydrogenase activity"/>
    <property type="evidence" value="ECO:0007669"/>
    <property type="project" value="UniProtKB-EC"/>
</dbReference>
<dbReference type="Proteomes" id="UP001652504">
    <property type="component" value="Unassembled WGS sequence"/>
</dbReference>
<keyword evidence="6" id="KW-0830">Ubiquinone</keyword>
<dbReference type="PROSITE" id="PS51387">
    <property type="entry name" value="FAD_PCMH"/>
    <property type="match status" value="1"/>
</dbReference>
<dbReference type="SUPFAM" id="SSF55447">
    <property type="entry name" value="CO dehydrogenase flavoprotein C-terminal domain-like"/>
    <property type="match status" value="1"/>
</dbReference>
<evidence type="ECO:0000256" key="6">
    <source>
        <dbReference type="ARBA" id="ARBA00023075"/>
    </source>
</evidence>
<dbReference type="InterPro" id="IPR002346">
    <property type="entry name" value="Mopterin_DH_FAD-bd"/>
</dbReference>
<keyword evidence="1" id="KW-0285">Flavoprotein</keyword>
<dbReference type="PANTHER" id="PTHR45444">
    <property type="entry name" value="XANTHINE DEHYDROGENASE"/>
    <property type="match status" value="1"/>
</dbReference>
<dbReference type="PROSITE" id="PS51085">
    <property type="entry name" value="2FE2S_FER_2"/>
    <property type="match status" value="1"/>
</dbReference>
<dbReference type="PIRSF" id="PIRSF036557">
    <property type="entry name" value="XdhA_RC"/>
    <property type="match status" value="1"/>
</dbReference>
<evidence type="ECO:0000256" key="2">
    <source>
        <dbReference type="ARBA" id="ARBA00022723"/>
    </source>
</evidence>
<evidence type="ECO:0000259" key="8">
    <source>
        <dbReference type="PROSITE" id="PS51387"/>
    </source>
</evidence>
<evidence type="ECO:0000256" key="1">
    <source>
        <dbReference type="ARBA" id="ARBA00022630"/>
    </source>
</evidence>
<dbReference type="PROSITE" id="PS00197">
    <property type="entry name" value="2FE2S_FER_1"/>
    <property type="match status" value="1"/>
</dbReference>
<dbReference type="InterPro" id="IPR016167">
    <property type="entry name" value="FAD-bd_PCMH_sub1"/>
</dbReference>
<keyword evidence="3" id="KW-0274">FAD</keyword>
<gene>
    <name evidence="9" type="primary">xdhA</name>
    <name evidence="9" type="ORF">OE749_05935</name>
</gene>
<dbReference type="Gene3D" id="1.10.150.120">
    <property type="entry name" value="[2Fe-2S]-binding domain"/>
    <property type="match status" value="1"/>
</dbReference>
<dbReference type="InterPro" id="IPR012675">
    <property type="entry name" value="Beta-grasp_dom_sf"/>
</dbReference>
<dbReference type="InterPro" id="IPR005107">
    <property type="entry name" value="CO_DH_flav_C"/>
</dbReference>
<keyword evidence="10" id="KW-1185">Reference proteome</keyword>
<evidence type="ECO:0000256" key="5">
    <source>
        <dbReference type="ARBA" id="ARBA00023004"/>
    </source>
</evidence>
<proteinExistence type="predicted"/>
<dbReference type="Gene3D" id="3.30.390.50">
    <property type="entry name" value="CO dehydrogenase flavoprotein, C-terminal domain"/>
    <property type="match status" value="1"/>
</dbReference>
<feature type="domain" description="2Fe-2S ferredoxin-type" evidence="7">
    <location>
        <begin position="1"/>
        <end position="86"/>
    </location>
</feature>
<dbReference type="InterPro" id="IPR016166">
    <property type="entry name" value="FAD-bd_PCMH"/>
</dbReference>
<dbReference type="InterPro" id="IPR016169">
    <property type="entry name" value="FAD-bd_PCMH_sub2"/>
</dbReference>
<organism evidence="9 10">
    <name type="scientific">Fluctibacter corallii</name>
    <dbReference type="NCBI Taxonomy" id="2984329"/>
    <lineage>
        <taxon>Bacteria</taxon>
        <taxon>Pseudomonadati</taxon>
        <taxon>Pseudomonadota</taxon>
        <taxon>Gammaproteobacteria</taxon>
        <taxon>Alteromonadales</taxon>
        <taxon>Alteromonadaceae</taxon>
        <taxon>Fluctibacter</taxon>
    </lineage>
</organism>
<reference evidence="9 10" key="1">
    <citation type="submission" date="2022-10" db="EMBL/GenBank/DDBJ databases">
        <title>Aestuariibacter sp. AA17 isolated from Montipora capitata coral fragment.</title>
        <authorList>
            <person name="Emsley S.A."/>
            <person name="Pfannmuller K.M."/>
            <person name="Loughran R.M."/>
            <person name="Shlafstein M."/>
            <person name="Papke E."/>
            <person name="Saw J.H."/>
            <person name="Ushijima B."/>
            <person name="Videau P."/>
        </authorList>
    </citation>
    <scope>NUCLEOTIDE SEQUENCE [LARGE SCALE GENOMIC DNA]</scope>
    <source>
        <strain evidence="9 10">AA17</strain>
    </source>
</reference>
<protein>
    <submittedName>
        <fullName evidence="9">Xanthine dehydrogenase small subunit</fullName>
        <ecNumber evidence="9">1.17.1.4</ecNumber>
    </submittedName>
</protein>
<name>A0ABT3A6F2_9ALTE</name>
<dbReference type="Gene3D" id="3.30.43.10">
    <property type="entry name" value="Uridine Diphospho-n-acetylenolpyruvylglucosamine Reductase, domain 2"/>
    <property type="match status" value="1"/>
</dbReference>
<dbReference type="InterPro" id="IPR016208">
    <property type="entry name" value="Ald_Oxase/xanthine_DH-like"/>
</dbReference>
<dbReference type="InterPro" id="IPR002888">
    <property type="entry name" value="2Fe-2S-bd"/>
</dbReference>
<dbReference type="RefSeq" id="WP_263711434.1">
    <property type="nucleotide sequence ID" value="NZ_JAOWKX010000002.1"/>
</dbReference>
<accession>A0ABT3A6F2</accession>
<dbReference type="SUPFAM" id="SSF47741">
    <property type="entry name" value="CO dehydrogenase ISP C-domain like"/>
    <property type="match status" value="1"/>
</dbReference>
<dbReference type="PANTHER" id="PTHR45444:SF3">
    <property type="entry name" value="XANTHINE DEHYDROGENASE"/>
    <property type="match status" value="1"/>
</dbReference>
<dbReference type="Pfam" id="PF03450">
    <property type="entry name" value="CO_deh_flav_C"/>
    <property type="match status" value="1"/>
</dbReference>
<dbReference type="SUPFAM" id="SSF56176">
    <property type="entry name" value="FAD-binding/transporter-associated domain-like"/>
    <property type="match status" value="1"/>
</dbReference>
<dbReference type="SUPFAM" id="SSF54292">
    <property type="entry name" value="2Fe-2S ferredoxin-like"/>
    <property type="match status" value="1"/>
</dbReference>
<dbReference type="InterPro" id="IPR036884">
    <property type="entry name" value="2Fe-2S-bd_dom_sf"/>
</dbReference>
<keyword evidence="4 9" id="KW-0560">Oxidoreductase</keyword>
<dbReference type="Pfam" id="PF01799">
    <property type="entry name" value="Fer2_2"/>
    <property type="match status" value="1"/>
</dbReference>
<dbReference type="Gene3D" id="3.30.465.10">
    <property type="match status" value="1"/>
</dbReference>
<dbReference type="InterPro" id="IPR001041">
    <property type="entry name" value="2Fe-2S_ferredoxin-type"/>
</dbReference>
<dbReference type="InterPro" id="IPR036683">
    <property type="entry name" value="CO_DH_flav_C_dom_sf"/>
</dbReference>
<sequence length="481" mass="53189">MISFLLNDTLCQIEEEQHARQTVLNYLRDNKKQCGTKEGCASGDCGACTVVVAAVENDSLKYETINSCIAPMSQLHAKQVITVEHLADGDRLHPVQQAMVDHHGSQCGFCTPGFVMSMFSLYKSRQVNTDIPLSRHTVNEQLGGNLCRCTGYRPIIDAALESCHSPEPDKFDHTSLLIKQRLLALQDVNEDYLPRTEQALANALKKYPDAKLVSGGTDLMLAVTQQHQDLGHTINLSSIASLQTLDVTDTHLIIGAGVTLTRLLPELEAHFPPLAELLTRFASQQIRNVATIGGNIANASPIGDLAPALLALDAHVVVKDTKLNERSIPIRTFFEGYKKTQLHQNEWLHRFELPLLNSNQIFDVYKVSKRFEDDISAVCAAFMVEIDDNKIVKINTGFGGVAATPAMATVFERVLTHKTWLDKATLDEGISALNQAFTPLTDVRASAEYRQHLVTSLWTRFWTLSTSDVVVMLDHSEVTDA</sequence>
<dbReference type="InterPro" id="IPR012175">
    <property type="entry name" value="Xanth_DH_ssu_bac"/>
</dbReference>
<dbReference type="Pfam" id="PF00941">
    <property type="entry name" value="FAD_binding_5"/>
    <property type="match status" value="1"/>
</dbReference>
<dbReference type="EC" id="1.17.1.4" evidence="9"/>
<keyword evidence="5" id="KW-0408">Iron</keyword>
<evidence type="ECO:0000259" key="7">
    <source>
        <dbReference type="PROSITE" id="PS51085"/>
    </source>
</evidence>
<keyword evidence="2" id="KW-0479">Metal-binding</keyword>
<dbReference type="EMBL" id="JAOWKX010000002">
    <property type="protein sequence ID" value="MCV2884228.1"/>
    <property type="molecule type" value="Genomic_DNA"/>
</dbReference>
<evidence type="ECO:0000313" key="9">
    <source>
        <dbReference type="EMBL" id="MCV2884228.1"/>
    </source>
</evidence>
<dbReference type="Gene3D" id="3.10.20.30">
    <property type="match status" value="1"/>
</dbReference>
<dbReference type="CDD" id="cd00207">
    <property type="entry name" value="fer2"/>
    <property type="match status" value="1"/>
</dbReference>
<dbReference type="SMART" id="SM01092">
    <property type="entry name" value="CO_deh_flav_C"/>
    <property type="match status" value="1"/>
</dbReference>
<evidence type="ECO:0000256" key="3">
    <source>
        <dbReference type="ARBA" id="ARBA00022827"/>
    </source>
</evidence>
<comment type="caution">
    <text evidence="9">The sequence shown here is derived from an EMBL/GenBank/DDBJ whole genome shotgun (WGS) entry which is preliminary data.</text>
</comment>
<dbReference type="InterPro" id="IPR006058">
    <property type="entry name" value="2Fe2S_fd_BS"/>
</dbReference>
<feature type="domain" description="FAD-binding PCMH-type" evidence="8">
    <location>
        <begin position="180"/>
        <end position="358"/>
    </location>
</feature>
<evidence type="ECO:0000256" key="4">
    <source>
        <dbReference type="ARBA" id="ARBA00023002"/>
    </source>
</evidence>
<dbReference type="InterPro" id="IPR014307">
    <property type="entry name" value="Xanthine_DH_ssu"/>
</dbReference>
<dbReference type="NCBIfam" id="TIGR02963">
    <property type="entry name" value="xanthine_xdhA"/>
    <property type="match status" value="1"/>
</dbReference>
<dbReference type="InterPro" id="IPR036010">
    <property type="entry name" value="2Fe-2S_ferredoxin-like_sf"/>
</dbReference>